<dbReference type="Pfam" id="PF00950">
    <property type="entry name" value="ABC-3"/>
    <property type="match status" value="1"/>
</dbReference>
<evidence type="ECO:0000256" key="6">
    <source>
        <dbReference type="ARBA" id="ARBA00022989"/>
    </source>
</evidence>
<evidence type="ECO:0000256" key="4">
    <source>
        <dbReference type="ARBA" id="ARBA00022475"/>
    </source>
</evidence>
<name>A0A544SYU7_9BACI</name>
<dbReference type="OrthoDB" id="9788905at2"/>
<evidence type="ECO:0000256" key="1">
    <source>
        <dbReference type="ARBA" id="ARBA00004651"/>
    </source>
</evidence>
<feature type="transmembrane region" description="Helical" evidence="9">
    <location>
        <begin position="32"/>
        <end position="50"/>
    </location>
</feature>
<feature type="transmembrane region" description="Helical" evidence="9">
    <location>
        <begin position="252"/>
        <end position="271"/>
    </location>
</feature>
<feature type="transmembrane region" description="Helical" evidence="9">
    <location>
        <begin position="140"/>
        <end position="158"/>
    </location>
</feature>
<keyword evidence="3 8" id="KW-0813">Transport</keyword>
<evidence type="ECO:0000256" key="7">
    <source>
        <dbReference type="ARBA" id="ARBA00023136"/>
    </source>
</evidence>
<keyword evidence="4" id="KW-1003">Cell membrane</keyword>
<dbReference type="GO" id="GO:0055085">
    <property type="term" value="P:transmembrane transport"/>
    <property type="evidence" value="ECO:0007669"/>
    <property type="project" value="InterPro"/>
</dbReference>
<dbReference type="Gene3D" id="1.10.3470.10">
    <property type="entry name" value="ABC transporter involved in vitamin B12 uptake, BtuC"/>
    <property type="match status" value="1"/>
</dbReference>
<dbReference type="InterPro" id="IPR037294">
    <property type="entry name" value="ABC_BtuC-like"/>
</dbReference>
<keyword evidence="5 8" id="KW-0812">Transmembrane</keyword>
<keyword evidence="11" id="KW-1185">Reference proteome</keyword>
<evidence type="ECO:0000313" key="10">
    <source>
        <dbReference type="EMBL" id="TQR10341.1"/>
    </source>
</evidence>
<dbReference type="EMBL" id="VDGG01000035">
    <property type="protein sequence ID" value="TQR10341.1"/>
    <property type="molecule type" value="Genomic_DNA"/>
</dbReference>
<reference evidence="10 11" key="1">
    <citation type="submission" date="2019-05" db="EMBL/GenBank/DDBJ databases">
        <title>Psychrobacillus vulpis sp. nov., a new species isolated from feces of a red fox that inhabits in The Tablas de Daimiel Natural Park, Albacete, Spain.</title>
        <authorList>
            <person name="Rodriguez M."/>
            <person name="Reina J.C."/>
            <person name="Bejar V."/>
            <person name="Llamas I."/>
        </authorList>
    </citation>
    <scope>NUCLEOTIDE SEQUENCE [LARGE SCALE GENOMIC DNA]</scope>
    <source>
        <strain evidence="10 11">NHI-2</strain>
    </source>
</reference>
<comment type="subcellular location">
    <subcellularLocation>
        <location evidence="1 8">Cell membrane</location>
        <topology evidence="1 8">Multi-pass membrane protein</topology>
    </subcellularLocation>
</comment>
<dbReference type="GO" id="GO:0043190">
    <property type="term" value="C:ATP-binding cassette (ABC) transporter complex"/>
    <property type="evidence" value="ECO:0007669"/>
    <property type="project" value="InterPro"/>
</dbReference>
<keyword evidence="7 9" id="KW-0472">Membrane</keyword>
<feature type="transmembrane region" description="Helical" evidence="9">
    <location>
        <begin position="86"/>
        <end position="108"/>
    </location>
</feature>
<gene>
    <name evidence="10" type="ORF">FG383_15090</name>
</gene>
<evidence type="ECO:0000256" key="9">
    <source>
        <dbReference type="SAM" id="Phobius"/>
    </source>
</evidence>
<dbReference type="CDD" id="cd06550">
    <property type="entry name" value="TM_ABC_iron-siderophores_like"/>
    <property type="match status" value="1"/>
</dbReference>
<dbReference type="SUPFAM" id="SSF81345">
    <property type="entry name" value="ABC transporter involved in vitamin B12 uptake, BtuC"/>
    <property type="match status" value="1"/>
</dbReference>
<accession>A0A544SYU7</accession>
<feature type="transmembrane region" description="Helical" evidence="9">
    <location>
        <begin position="170"/>
        <end position="189"/>
    </location>
</feature>
<dbReference type="Proteomes" id="UP000318937">
    <property type="component" value="Unassembled WGS sequence"/>
</dbReference>
<sequence length="296" mass="32666">MNEFWVLLTGSLVGITCGLTGVFLILRKTAMIADAISHTVLFGIVVAFMITQSLSGFWMLVGAAIAGLLTTFLVQLLQSGGLQEDAAIGVVFTSLFALGVLFITLFAGNVHLDVEHVLMGEIAFVPWDTWDILGFSMPKAVWMLLIVLLFNILFLFFFYKEMKLTTFDPVFALSIGLPIVAMHYSYMTLVSLTTVAAFDSVGAVLVVAMLIGPAATAYLMSKSVLRMMIWSMFFGITAAITGYYLAKLWNTSIAGMMAAMIGVIFMLVFVFKPHDGWIWKMFKRIKLKDTKVHVES</sequence>
<feature type="transmembrane region" description="Helical" evidence="9">
    <location>
        <begin position="56"/>
        <end position="74"/>
    </location>
</feature>
<dbReference type="PANTHER" id="PTHR30477:SF8">
    <property type="entry name" value="METAL TRANSPORT SYSTEM MEMBRANE PROTEIN CT_070-RELATED"/>
    <property type="match status" value="1"/>
</dbReference>
<evidence type="ECO:0000313" key="11">
    <source>
        <dbReference type="Proteomes" id="UP000318937"/>
    </source>
</evidence>
<evidence type="ECO:0000256" key="8">
    <source>
        <dbReference type="RuleBase" id="RU003943"/>
    </source>
</evidence>
<dbReference type="AlphaFoldDB" id="A0A544SYU7"/>
<organism evidence="10 11">
    <name type="scientific">Psychrobacillus soli</name>
    <dbReference type="NCBI Taxonomy" id="1543965"/>
    <lineage>
        <taxon>Bacteria</taxon>
        <taxon>Bacillati</taxon>
        <taxon>Bacillota</taxon>
        <taxon>Bacilli</taxon>
        <taxon>Bacillales</taxon>
        <taxon>Bacillaceae</taxon>
        <taxon>Psychrobacillus</taxon>
    </lineage>
</organism>
<evidence type="ECO:0000256" key="5">
    <source>
        <dbReference type="ARBA" id="ARBA00022692"/>
    </source>
</evidence>
<comment type="similarity">
    <text evidence="2 8">Belongs to the ABC-3 integral membrane protein family.</text>
</comment>
<feature type="transmembrane region" description="Helical" evidence="9">
    <location>
        <begin position="227"/>
        <end position="246"/>
    </location>
</feature>
<proteinExistence type="inferred from homology"/>
<evidence type="ECO:0000256" key="2">
    <source>
        <dbReference type="ARBA" id="ARBA00008034"/>
    </source>
</evidence>
<evidence type="ECO:0000256" key="3">
    <source>
        <dbReference type="ARBA" id="ARBA00022448"/>
    </source>
</evidence>
<feature type="transmembrane region" description="Helical" evidence="9">
    <location>
        <begin position="201"/>
        <end position="220"/>
    </location>
</feature>
<dbReference type="InterPro" id="IPR001626">
    <property type="entry name" value="ABC_TroCD"/>
</dbReference>
<dbReference type="PANTHER" id="PTHR30477">
    <property type="entry name" value="ABC-TRANSPORTER METAL-BINDING PROTEIN"/>
    <property type="match status" value="1"/>
</dbReference>
<feature type="transmembrane region" description="Helical" evidence="9">
    <location>
        <begin position="6"/>
        <end position="25"/>
    </location>
</feature>
<comment type="caution">
    <text evidence="10">The sequence shown here is derived from an EMBL/GenBank/DDBJ whole genome shotgun (WGS) entry which is preliminary data.</text>
</comment>
<dbReference type="RefSeq" id="WP_142608221.1">
    <property type="nucleotide sequence ID" value="NZ_VDGG01000035.1"/>
</dbReference>
<protein>
    <submittedName>
        <fullName evidence="10">Metal ABC transporter permease</fullName>
    </submittedName>
</protein>
<dbReference type="GO" id="GO:0010043">
    <property type="term" value="P:response to zinc ion"/>
    <property type="evidence" value="ECO:0007669"/>
    <property type="project" value="TreeGrafter"/>
</dbReference>
<keyword evidence="6 9" id="KW-1133">Transmembrane helix</keyword>